<comment type="caution">
    <text evidence="2">The sequence shown here is derived from an EMBL/GenBank/DDBJ whole genome shotgun (WGS) entry which is preliminary data.</text>
</comment>
<feature type="compositionally biased region" description="Basic and acidic residues" evidence="1">
    <location>
        <begin position="276"/>
        <end position="289"/>
    </location>
</feature>
<organism evidence="2 3">
    <name type="scientific">Nocardia kruczakiae</name>
    <dbReference type="NCBI Taxonomy" id="261477"/>
    <lineage>
        <taxon>Bacteria</taxon>
        <taxon>Bacillati</taxon>
        <taxon>Actinomycetota</taxon>
        <taxon>Actinomycetes</taxon>
        <taxon>Mycobacteriales</taxon>
        <taxon>Nocardiaceae</taxon>
        <taxon>Nocardia</taxon>
    </lineage>
</organism>
<dbReference type="Proteomes" id="UP001251217">
    <property type="component" value="Unassembled WGS sequence"/>
</dbReference>
<evidence type="ECO:0000313" key="3">
    <source>
        <dbReference type="Proteomes" id="UP001251217"/>
    </source>
</evidence>
<feature type="region of interest" description="Disordered" evidence="1">
    <location>
        <begin position="1"/>
        <end position="20"/>
    </location>
</feature>
<reference evidence="2 3" key="1">
    <citation type="submission" date="2023-07" db="EMBL/GenBank/DDBJ databases">
        <title>Sorghum-associated microbial communities from plants grown in Nebraska, USA.</title>
        <authorList>
            <person name="Schachtman D."/>
        </authorList>
    </citation>
    <scope>NUCLEOTIDE SEQUENCE [LARGE SCALE GENOMIC DNA]</scope>
    <source>
        <strain evidence="2 3">4272</strain>
    </source>
</reference>
<evidence type="ECO:0000256" key="1">
    <source>
        <dbReference type="SAM" id="MobiDB-lite"/>
    </source>
</evidence>
<evidence type="ECO:0000313" key="2">
    <source>
        <dbReference type="EMBL" id="MDR7171241.1"/>
    </source>
</evidence>
<dbReference type="EMBL" id="JAVDWW010000008">
    <property type="protein sequence ID" value="MDR7171241.1"/>
    <property type="molecule type" value="Genomic_DNA"/>
</dbReference>
<sequence>MAEQAPRPPESGPRLEDLFGADGDYTSFADKFRSATVEDLGMGDLAGLPIEERTRIEQALQVTAMVPPEQVRFTQRSVSRATSDGLSIPDLADAMAAGGWRGGPVHAVTWADGRIASLDNRRVTAARMAGLDHVPTALHAPTDRLADWPHEWDADRRARNALGVDIRELPDGRLRVGGDEGVVRYRRGQVAETWGEIALFRAAEQRSLLPGELGGSDEAPVYAAKPARAVEVELSADEVNEIATAVLDAQPTADRVLGDLQGILTEVTDGLGLRSDPPEMRGEDHRVKSPESLGRKYFTERMPEESVTDFLTRVNDVVRFSVRLPEERYLESFEATIERLKEHGYEMVDIKNFWREGNRYYGMNTTVRTPEGRLFELQFPTDASWRANKLTHEYYEVFRRLDEPIERRVHAFFNTLQINGDLGLAENLPARHDGEPSPVDTGFAKWLRKNPDEWQTYLTWLDENGRSLAWVVDQFGLDVRALTGDSFHPGKE</sequence>
<accession>A0ABU1XL10</accession>
<protein>
    <submittedName>
        <fullName evidence="2">Uncharacterized protein</fullName>
    </submittedName>
</protein>
<keyword evidence="3" id="KW-1185">Reference proteome</keyword>
<feature type="compositionally biased region" description="Pro residues" evidence="1">
    <location>
        <begin position="1"/>
        <end position="11"/>
    </location>
</feature>
<feature type="region of interest" description="Disordered" evidence="1">
    <location>
        <begin position="269"/>
        <end position="289"/>
    </location>
</feature>
<gene>
    <name evidence="2" type="ORF">J2W56_005000</name>
</gene>
<proteinExistence type="predicted"/>
<name>A0ABU1XL10_9NOCA</name>